<name>A0A9D1CJ48_9FIRM</name>
<evidence type="ECO:0000313" key="6">
    <source>
        <dbReference type="Proteomes" id="UP000886819"/>
    </source>
</evidence>
<protein>
    <submittedName>
        <fullName evidence="5">Phage holin family protein</fullName>
    </submittedName>
</protein>
<evidence type="ECO:0000256" key="4">
    <source>
        <dbReference type="ARBA" id="ARBA00023136"/>
    </source>
</evidence>
<comment type="caution">
    <text evidence="5">The sequence shown here is derived from an EMBL/GenBank/DDBJ whole genome shotgun (WGS) entry which is preliminary data.</text>
</comment>
<evidence type="ECO:0000313" key="5">
    <source>
        <dbReference type="EMBL" id="HIQ63425.1"/>
    </source>
</evidence>
<reference evidence="5" key="1">
    <citation type="submission" date="2020-10" db="EMBL/GenBank/DDBJ databases">
        <authorList>
            <person name="Gilroy R."/>
        </authorList>
    </citation>
    <scope>NUCLEOTIDE SEQUENCE</scope>
    <source>
        <strain evidence="5">ChiHile30-977</strain>
    </source>
</reference>
<comment type="subcellular location">
    <subcellularLocation>
        <location evidence="1">Membrane</location>
        <topology evidence="1">Multi-pass membrane protein</topology>
    </subcellularLocation>
</comment>
<dbReference type="EMBL" id="DVFI01000103">
    <property type="protein sequence ID" value="HIQ63425.1"/>
    <property type="molecule type" value="Genomic_DNA"/>
</dbReference>
<reference evidence="5" key="2">
    <citation type="journal article" date="2021" name="PeerJ">
        <title>Extensive microbial diversity within the chicken gut microbiome revealed by metagenomics and culture.</title>
        <authorList>
            <person name="Gilroy R."/>
            <person name="Ravi A."/>
            <person name="Getino M."/>
            <person name="Pursley I."/>
            <person name="Horton D.L."/>
            <person name="Alikhan N.F."/>
            <person name="Baker D."/>
            <person name="Gharbi K."/>
            <person name="Hall N."/>
            <person name="Watson M."/>
            <person name="Adriaenssens E.M."/>
            <person name="Foster-Nyarko E."/>
            <person name="Jarju S."/>
            <person name="Secka A."/>
            <person name="Antonio M."/>
            <person name="Oren A."/>
            <person name="Chaudhuri R.R."/>
            <person name="La Ragione R."/>
            <person name="Hildebrand F."/>
            <person name="Pallen M.J."/>
        </authorList>
    </citation>
    <scope>NUCLEOTIDE SEQUENCE</scope>
    <source>
        <strain evidence="5">ChiHile30-977</strain>
    </source>
</reference>
<proteinExistence type="predicted"/>
<evidence type="ECO:0000256" key="3">
    <source>
        <dbReference type="ARBA" id="ARBA00022989"/>
    </source>
</evidence>
<evidence type="ECO:0000256" key="1">
    <source>
        <dbReference type="ARBA" id="ARBA00004141"/>
    </source>
</evidence>
<dbReference type="Proteomes" id="UP000886819">
    <property type="component" value="Unassembled WGS sequence"/>
</dbReference>
<organism evidence="5 6">
    <name type="scientific">Candidatus Avichristensenella intestinipullorum</name>
    <dbReference type="NCBI Taxonomy" id="2840693"/>
    <lineage>
        <taxon>Bacteria</taxon>
        <taxon>Bacillati</taxon>
        <taxon>Bacillota</taxon>
        <taxon>Clostridia</taxon>
        <taxon>Candidatus Avichristensenella</taxon>
    </lineage>
</organism>
<dbReference type="InterPro" id="IPR006480">
    <property type="entry name" value="Phage_holin_4_1"/>
</dbReference>
<keyword evidence="2" id="KW-0812">Transmembrane</keyword>
<accession>A0A9D1CJ48</accession>
<dbReference type="GO" id="GO:0016020">
    <property type="term" value="C:membrane"/>
    <property type="evidence" value="ECO:0007669"/>
    <property type="project" value="UniProtKB-SubCell"/>
</dbReference>
<keyword evidence="3" id="KW-1133">Transmembrane helix</keyword>
<dbReference type="Pfam" id="PF05105">
    <property type="entry name" value="Phage_holin_4_1"/>
    <property type="match status" value="1"/>
</dbReference>
<gene>
    <name evidence="5" type="ORF">IAA66_07545</name>
</gene>
<sequence length="138" mass="14565">MSSVLAFLHRAGAFLLALMGGWDGTLRLLLVMMALDYLSGLVAACLGRSPHTLSGCIDSRAGLTGLLRKGLILMVLAVAAQIDTTIDGTFVRAATAWFYIVNEGISVLENAAIAGLPLPGRLLEMLGRSKRRAGQTPL</sequence>
<dbReference type="NCBIfam" id="TIGR01593">
    <property type="entry name" value="holin_tox_secr"/>
    <property type="match status" value="1"/>
</dbReference>
<keyword evidence="4" id="KW-0472">Membrane</keyword>
<dbReference type="AlphaFoldDB" id="A0A9D1CJ48"/>
<evidence type="ECO:0000256" key="2">
    <source>
        <dbReference type="ARBA" id="ARBA00022692"/>
    </source>
</evidence>